<dbReference type="AlphaFoldDB" id="A0A5N7CTI3"/>
<dbReference type="EMBL" id="ML736942">
    <property type="protein sequence ID" value="KAE8396958.1"/>
    <property type="molecule type" value="Genomic_DNA"/>
</dbReference>
<evidence type="ECO:0000313" key="2">
    <source>
        <dbReference type="EMBL" id="KAE8396958.1"/>
    </source>
</evidence>
<feature type="region of interest" description="Disordered" evidence="1">
    <location>
        <begin position="1"/>
        <end position="23"/>
    </location>
</feature>
<dbReference type="OrthoDB" id="610608at2759"/>
<organism evidence="2 3">
    <name type="scientific">Aspergillus pseudonomiae</name>
    <dbReference type="NCBI Taxonomy" id="1506151"/>
    <lineage>
        <taxon>Eukaryota</taxon>
        <taxon>Fungi</taxon>
        <taxon>Dikarya</taxon>
        <taxon>Ascomycota</taxon>
        <taxon>Pezizomycotina</taxon>
        <taxon>Eurotiomycetes</taxon>
        <taxon>Eurotiomycetidae</taxon>
        <taxon>Eurotiales</taxon>
        <taxon>Aspergillaceae</taxon>
        <taxon>Aspergillus</taxon>
        <taxon>Aspergillus subgen. Circumdati</taxon>
    </lineage>
</organism>
<reference evidence="2 3" key="1">
    <citation type="submission" date="2019-04" db="EMBL/GenBank/DDBJ databases">
        <authorList>
            <consortium name="DOE Joint Genome Institute"/>
            <person name="Mondo S."/>
            <person name="Kjaerbolling I."/>
            <person name="Vesth T."/>
            <person name="Frisvad J.C."/>
            <person name="Nybo J.L."/>
            <person name="Theobald S."/>
            <person name="Kildgaard S."/>
            <person name="Isbrandt T."/>
            <person name="Kuo A."/>
            <person name="Sato A."/>
            <person name="Lyhne E.K."/>
            <person name="Kogle M.E."/>
            <person name="Wiebenga A."/>
            <person name="Kun R.S."/>
            <person name="Lubbers R.J."/>
            <person name="Makela M.R."/>
            <person name="Barry K."/>
            <person name="Chovatia M."/>
            <person name="Clum A."/>
            <person name="Daum C."/>
            <person name="Haridas S."/>
            <person name="He G."/>
            <person name="LaButti K."/>
            <person name="Lipzen A."/>
            <person name="Riley R."/>
            <person name="Salamov A."/>
            <person name="Simmons B.A."/>
            <person name="Magnuson J.K."/>
            <person name="Henrissat B."/>
            <person name="Mortensen U.H."/>
            <person name="Larsen T.O."/>
            <person name="Devries R.P."/>
            <person name="Grigoriev I.V."/>
            <person name="Machida M."/>
            <person name="Baker S.E."/>
            <person name="Andersen M.R."/>
            <person name="Cantor M.N."/>
            <person name="Hua S.X."/>
        </authorList>
    </citation>
    <scope>NUCLEOTIDE SEQUENCE [LARGE SCALE GENOMIC DNA]</scope>
    <source>
        <strain evidence="2 3">CBS 119388</strain>
    </source>
</reference>
<keyword evidence="3" id="KW-1185">Reference proteome</keyword>
<protein>
    <submittedName>
        <fullName evidence="2">Uncharacterized protein</fullName>
    </submittedName>
</protein>
<gene>
    <name evidence="2" type="ORF">BDV37DRAFT_267051</name>
</gene>
<dbReference type="GeneID" id="43668667"/>
<accession>A0A5N7CTI3</accession>
<proteinExistence type="predicted"/>
<dbReference type="Proteomes" id="UP000325579">
    <property type="component" value="Unassembled WGS sequence"/>
</dbReference>
<evidence type="ECO:0000256" key="1">
    <source>
        <dbReference type="SAM" id="MobiDB-lite"/>
    </source>
</evidence>
<name>A0A5N7CTI3_9EURO</name>
<sequence length="210" mass="23955">MDSSGGKPSSVKDAFSKAQTAPPAQERVDLFRRLIQDLVEDPVANPNIPNSLFEKNWAEDSEVLDEDFIRQIIQSFKTTREDLWTHLLGTCTPNQSKMLEAFTTNSRVHEIARLFDFGCSRATREGFQNMENANQVQLPLPQDIEGGREPWEQRFKNKLEKLFHLRAELPPETVNIGLFEDPQRSTPVLVFCTPFPHISRSQVANNTTDL</sequence>
<evidence type="ECO:0000313" key="3">
    <source>
        <dbReference type="Proteomes" id="UP000325579"/>
    </source>
</evidence>
<dbReference type="RefSeq" id="XP_031934277.1">
    <property type="nucleotide sequence ID" value="XM_032083976.1"/>
</dbReference>